<name>A0A6M3LP92_9ZZZZ</name>
<organism evidence="1">
    <name type="scientific">viral metagenome</name>
    <dbReference type="NCBI Taxonomy" id="1070528"/>
    <lineage>
        <taxon>unclassified sequences</taxon>
        <taxon>metagenomes</taxon>
        <taxon>organismal metagenomes</taxon>
    </lineage>
</organism>
<sequence>MYTSKCDRCSFIEVISDDEFQVKHTIKVAFKGHPYDLCPICYQEYRDIRSHYDNLFNAEIKEWLGRG</sequence>
<accession>A0A6M3LP92</accession>
<gene>
    <name evidence="1" type="ORF">MM415B07037_0001</name>
</gene>
<reference evidence="1" key="1">
    <citation type="submission" date="2020-03" db="EMBL/GenBank/DDBJ databases">
        <title>The deep terrestrial virosphere.</title>
        <authorList>
            <person name="Holmfeldt K."/>
            <person name="Nilsson E."/>
            <person name="Simone D."/>
            <person name="Lopez-Fernandez M."/>
            <person name="Wu X."/>
            <person name="de Brujin I."/>
            <person name="Lundin D."/>
            <person name="Andersson A."/>
            <person name="Bertilsson S."/>
            <person name="Dopson M."/>
        </authorList>
    </citation>
    <scope>NUCLEOTIDE SEQUENCE</scope>
    <source>
        <strain evidence="1">MM415B07037</strain>
    </source>
</reference>
<evidence type="ECO:0000313" key="1">
    <source>
        <dbReference type="EMBL" id="QJA96940.1"/>
    </source>
</evidence>
<dbReference type="AlphaFoldDB" id="A0A6M3LP92"/>
<protein>
    <submittedName>
        <fullName evidence="1">Uncharacterized protein</fullName>
    </submittedName>
</protein>
<proteinExistence type="predicted"/>
<dbReference type="EMBL" id="MT143448">
    <property type="protein sequence ID" value="QJA96940.1"/>
    <property type="molecule type" value="Genomic_DNA"/>
</dbReference>